<dbReference type="RefSeq" id="WP_048573361.1">
    <property type="nucleotide sequence ID" value="NZ_LFEH01000069.1"/>
</dbReference>
<keyword evidence="1" id="KW-1133">Transmembrane helix</keyword>
<evidence type="ECO:0000313" key="4">
    <source>
        <dbReference type="Proteomes" id="UP000037274"/>
    </source>
</evidence>
<feature type="domain" description="DUF6542" evidence="2">
    <location>
        <begin position="25"/>
        <end position="137"/>
    </location>
</feature>
<feature type="transmembrane region" description="Helical" evidence="1">
    <location>
        <begin position="77"/>
        <end position="96"/>
    </location>
</feature>
<gene>
    <name evidence="3" type="ORF">ACH49_18885</name>
</gene>
<evidence type="ECO:0000256" key="1">
    <source>
        <dbReference type="SAM" id="Phobius"/>
    </source>
</evidence>
<evidence type="ECO:0000313" key="3">
    <source>
        <dbReference type="EMBL" id="KMS77857.1"/>
    </source>
</evidence>
<dbReference type="InterPro" id="IPR046672">
    <property type="entry name" value="DUF6542"/>
</dbReference>
<sequence length="150" mass="15622">PRARPPLVARAAGVVRAVRRMPDPRLTGLGTGVFCLAVMVALGCLDRLLFGSSLTVYGVLFLPVCVLTGLWVRPGDVLTAPIVVPIAFALGLVAVAESGEGAGGRLAGLVTALAMGAGWLYGGTLLTGLLVVVRRIRLIRRRAARNRPST</sequence>
<feature type="transmembrane region" description="Helical" evidence="1">
    <location>
        <begin position="108"/>
        <end position="133"/>
    </location>
</feature>
<keyword evidence="1" id="KW-0812">Transmembrane</keyword>
<evidence type="ECO:0000259" key="2">
    <source>
        <dbReference type="Pfam" id="PF20177"/>
    </source>
</evidence>
<dbReference type="Pfam" id="PF20177">
    <property type="entry name" value="DUF6542"/>
    <property type="match status" value="1"/>
</dbReference>
<proteinExistence type="predicted"/>
<dbReference type="Proteomes" id="UP000037274">
    <property type="component" value="Unassembled WGS sequence"/>
</dbReference>
<comment type="caution">
    <text evidence="3">The sequence shown here is derived from an EMBL/GenBank/DDBJ whole genome shotgun (WGS) entry which is preliminary data.</text>
</comment>
<keyword evidence="4" id="KW-1185">Reference proteome</keyword>
<feature type="transmembrane region" description="Helical" evidence="1">
    <location>
        <begin position="54"/>
        <end position="72"/>
    </location>
</feature>
<reference evidence="3 4" key="1">
    <citation type="submission" date="2015-06" db="EMBL/GenBank/DDBJ databases">
        <title>Draft genome sequence of Streptomyces leeuwenhoekii C58, which produces the novel lasso peptide, chaxapeptin.</title>
        <authorList>
            <person name="Yi Y."/>
            <person name="Hai D."/>
            <person name="Jaspars M."/>
            <person name="Sheng H."/>
            <person name="Rateb M.E."/>
            <person name="Bull A."/>
            <person name="Goodfellow M."/>
            <person name="Asenjo J.A."/>
            <person name="Ebel R."/>
        </authorList>
    </citation>
    <scope>NUCLEOTIDE SEQUENCE [LARGE SCALE GENOMIC DNA]</scope>
    <source>
        <strain evidence="3 4">C58</strain>
    </source>
</reference>
<dbReference type="EMBL" id="LFEH01000069">
    <property type="protein sequence ID" value="KMS77857.1"/>
    <property type="molecule type" value="Genomic_DNA"/>
</dbReference>
<accession>A0ABR5HW64</accession>
<name>A0ABR5HW64_STRLW</name>
<organism evidence="3 4">
    <name type="scientific">Streptomyces leeuwenhoekii</name>
    <dbReference type="NCBI Taxonomy" id="1437453"/>
    <lineage>
        <taxon>Bacteria</taxon>
        <taxon>Bacillati</taxon>
        <taxon>Actinomycetota</taxon>
        <taxon>Actinomycetes</taxon>
        <taxon>Kitasatosporales</taxon>
        <taxon>Streptomycetaceae</taxon>
        <taxon>Streptomyces</taxon>
    </lineage>
</organism>
<protein>
    <recommendedName>
        <fullName evidence="2">DUF6542 domain-containing protein</fullName>
    </recommendedName>
</protein>
<keyword evidence="1" id="KW-0472">Membrane</keyword>
<feature type="non-terminal residue" evidence="3">
    <location>
        <position position="1"/>
    </location>
</feature>
<feature type="transmembrane region" description="Helical" evidence="1">
    <location>
        <begin position="26"/>
        <end position="48"/>
    </location>
</feature>